<keyword evidence="1" id="KW-0812">Transmembrane</keyword>
<dbReference type="OrthoDB" id="2014278at2759"/>
<name>A0A3L6SJP6_PANMI</name>
<evidence type="ECO:0008006" key="4">
    <source>
        <dbReference type="Google" id="ProtNLM"/>
    </source>
</evidence>
<keyword evidence="1" id="KW-1133">Transmembrane helix</keyword>
<protein>
    <recommendedName>
        <fullName evidence="4">DUF674 domain-containing protein</fullName>
    </recommendedName>
</protein>
<sequence length="246" mass="26777">MSTTTRTLKMKLLIDTKANRVVFAEADKDVVDFLFSLLALPVAAIVEMLVLWRMSMPGSFRNLYASVTMLDSTYVQPGADMAELRYPTVAPSAASTSLGSLLLPPPSSVQPKSFYRCDSSNCYHRYVTDTRGTRCPTCGCNMTVRLEYISPAIDDGTGQNVKKASYTEPAGKGFVKGVVTYTVRDDLTVTPMSTISSITMLNTTAVADFAALQEKTVRLGYTECLAIVKASLQSKTVLTDVFLGKK</sequence>
<dbReference type="PANTHER" id="PTHR33103">
    <property type="entry name" value="OS01G0153900 PROTEIN"/>
    <property type="match status" value="1"/>
</dbReference>
<dbReference type="InterPro" id="IPR007750">
    <property type="entry name" value="DUF674"/>
</dbReference>
<dbReference type="AlphaFoldDB" id="A0A3L6SJP6"/>
<feature type="transmembrane region" description="Helical" evidence="1">
    <location>
        <begin position="33"/>
        <end position="52"/>
    </location>
</feature>
<keyword evidence="3" id="KW-1185">Reference proteome</keyword>
<reference evidence="3" key="1">
    <citation type="journal article" date="2019" name="Nat. Commun.">
        <title>The genome of broomcorn millet.</title>
        <authorList>
            <person name="Zou C."/>
            <person name="Miki D."/>
            <person name="Li D."/>
            <person name="Tang Q."/>
            <person name="Xiao L."/>
            <person name="Rajput S."/>
            <person name="Deng P."/>
            <person name="Jia W."/>
            <person name="Huang R."/>
            <person name="Zhang M."/>
            <person name="Sun Y."/>
            <person name="Hu J."/>
            <person name="Fu X."/>
            <person name="Schnable P.S."/>
            <person name="Li F."/>
            <person name="Zhang H."/>
            <person name="Feng B."/>
            <person name="Zhu X."/>
            <person name="Liu R."/>
            <person name="Schnable J.C."/>
            <person name="Zhu J.-K."/>
            <person name="Zhang H."/>
        </authorList>
    </citation>
    <scope>NUCLEOTIDE SEQUENCE [LARGE SCALE GENOMIC DNA]</scope>
</reference>
<dbReference type="Proteomes" id="UP000275267">
    <property type="component" value="Unassembled WGS sequence"/>
</dbReference>
<proteinExistence type="predicted"/>
<keyword evidence="1" id="KW-0472">Membrane</keyword>
<accession>A0A3L6SJP6</accession>
<gene>
    <name evidence="2" type="ORF">C2845_PM07G01280</name>
</gene>
<evidence type="ECO:0000313" key="2">
    <source>
        <dbReference type="EMBL" id="RLN22796.1"/>
    </source>
</evidence>
<dbReference type="STRING" id="4540.A0A3L6SJP6"/>
<evidence type="ECO:0000313" key="3">
    <source>
        <dbReference type="Proteomes" id="UP000275267"/>
    </source>
</evidence>
<dbReference type="Pfam" id="PF05056">
    <property type="entry name" value="DUF674"/>
    <property type="match status" value="1"/>
</dbReference>
<evidence type="ECO:0000256" key="1">
    <source>
        <dbReference type="SAM" id="Phobius"/>
    </source>
</evidence>
<comment type="caution">
    <text evidence="2">The sequence shown here is derived from an EMBL/GenBank/DDBJ whole genome shotgun (WGS) entry which is preliminary data.</text>
</comment>
<organism evidence="2 3">
    <name type="scientific">Panicum miliaceum</name>
    <name type="common">Proso millet</name>
    <name type="synonym">Broomcorn millet</name>
    <dbReference type="NCBI Taxonomy" id="4540"/>
    <lineage>
        <taxon>Eukaryota</taxon>
        <taxon>Viridiplantae</taxon>
        <taxon>Streptophyta</taxon>
        <taxon>Embryophyta</taxon>
        <taxon>Tracheophyta</taxon>
        <taxon>Spermatophyta</taxon>
        <taxon>Magnoliopsida</taxon>
        <taxon>Liliopsida</taxon>
        <taxon>Poales</taxon>
        <taxon>Poaceae</taxon>
        <taxon>PACMAD clade</taxon>
        <taxon>Panicoideae</taxon>
        <taxon>Panicodae</taxon>
        <taxon>Paniceae</taxon>
        <taxon>Panicinae</taxon>
        <taxon>Panicum</taxon>
        <taxon>Panicum sect. Panicum</taxon>
    </lineage>
</organism>
<dbReference type="EMBL" id="PQIB02000004">
    <property type="protein sequence ID" value="RLN22796.1"/>
    <property type="molecule type" value="Genomic_DNA"/>
</dbReference>
<dbReference type="PANTHER" id="PTHR33103:SF117">
    <property type="entry name" value="DUF674 DOMAIN-CONTAINING PROTEIN"/>
    <property type="match status" value="1"/>
</dbReference>